<gene>
    <name evidence="1" type="ORF">NGX11_02010</name>
</gene>
<dbReference type="AlphaFoldDB" id="A0AA46NT68"/>
<reference evidence="1" key="1">
    <citation type="journal article" date="2022" name="Front. Microbiol.">
        <title>Species classification and novel plasmid identifications in Arcobacter cryaerophilus and Arcobacter cryaerophilus-like organisms.</title>
        <authorList>
            <person name="Zhou G."/>
            <person name="Wang M."/>
            <person name="Wang H."/>
            <person name="Chen X."/>
            <person name="Gu Y."/>
            <person name="Shao Z."/>
            <person name="Zhang J."/>
            <person name="Zhang M."/>
        </authorList>
    </citation>
    <scope>NUCLEOTIDE SEQUENCE</scope>
    <source>
        <strain evidence="1">ICDCAC48</strain>
    </source>
</reference>
<dbReference type="InterPro" id="IPR029063">
    <property type="entry name" value="SAM-dependent_MTases_sf"/>
</dbReference>
<sequence>MLLNLENIAITGRTFEEYSAFFDLKLQNLKGKKVLDCPSGASSFVQTLKQNGIFAKGVDIIYEFSKDEIEKQGIKTLEKIYQNTSWMDTYKMDFYKTKENHKKHREDALKGFLKDYNLDDYIYCELPNLPFENKEFDLLLSSHLFFVYDDRLDYDFHKNSIVEMLRVSKEVRLFPLVDIQNSKALEEKNFSPFVYKIMEELSKDFKCEIIKTDFEFQVKASYYLKIFK</sequence>
<dbReference type="EMBL" id="CP099556">
    <property type="protein sequence ID" value="UYF43734.1"/>
    <property type="molecule type" value="Genomic_DNA"/>
</dbReference>
<accession>A0AA46NT68</accession>
<evidence type="ECO:0000313" key="2">
    <source>
        <dbReference type="Proteomes" id="UP001164100"/>
    </source>
</evidence>
<dbReference type="RefSeq" id="WP_263514716.1">
    <property type="nucleotide sequence ID" value="NZ_CP099556.1"/>
</dbReference>
<dbReference type="Proteomes" id="UP001164100">
    <property type="component" value="Chromosome"/>
</dbReference>
<evidence type="ECO:0000313" key="1">
    <source>
        <dbReference type="EMBL" id="UYF43734.1"/>
    </source>
</evidence>
<proteinExistence type="predicted"/>
<organism evidence="1 2">
    <name type="scientific">Aliarcobacter cryaerophilus</name>
    <dbReference type="NCBI Taxonomy" id="28198"/>
    <lineage>
        <taxon>Bacteria</taxon>
        <taxon>Pseudomonadati</taxon>
        <taxon>Campylobacterota</taxon>
        <taxon>Epsilonproteobacteria</taxon>
        <taxon>Campylobacterales</taxon>
        <taxon>Arcobacteraceae</taxon>
        <taxon>Aliarcobacter</taxon>
    </lineage>
</organism>
<name>A0AA46NT68_9BACT</name>
<dbReference type="SUPFAM" id="SSF53335">
    <property type="entry name" value="S-adenosyl-L-methionine-dependent methyltransferases"/>
    <property type="match status" value="1"/>
</dbReference>
<evidence type="ECO:0008006" key="3">
    <source>
        <dbReference type="Google" id="ProtNLM"/>
    </source>
</evidence>
<protein>
    <recommendedName>
        <fullName evidence="3">SAM-dependent methyltransferase</fullName>
    </recommendedName>
</protein>